<proteinExistence type="predicted"/>
<evidence type="ECO:0000313" key="2">
    <source>
        <dbReference type="Proteomes" id="UP000095283"/>
    </source>
</evidence>
<sequence>MARWILLYIGQDGSQKNVNKLLQNQHVSRELLSSAEFSKLIGYSKPQQENRTGNEDSPEDEV</sequence>
<evidence type="ECO:0000256" key="1">
    <source>
        <dbReference type="SAM" id="MobiDB-lite"/>
    </source>
</evidence>
<dbReference type="AlphaFoldDB" id="A0A1I7X5N3"/>
<organism evidence="2 3">
    <name type="scientific">Heterorhabditis bacteriophora</name>
    <name type="common">Entomopathogenic nematode worm</name>
    <dbReference type="NCBI Taxonomy" id="37862"/>
    <lineage>
        <taxon>Eukaryota</taxon>
        <taxon>Metazoa</taxon>
        <taxon>Ecdysozoa</taxon>
        <taxon>Nematoda</taxon>
        <taxon>Chromadorea</taxon>
        <taxon>Rhabditida</taxon>
        <taxon>Rhabditina</taxon>
        <taxon>Rhabditomorpha</taxon>
        <taxon>Strongyloidea</taxon>
        <taxon>Heterorhabditidae</taxon>
        <taxon>Heterorhabditis</taxon>
    </lineage>
</organism>
<dbReference type="WBParaSite" id="Hba_12775">
    <property type="protein sequence ID" value="Hba_12775"/>
    <property type="gene ID" value="Hba_12775"/>
</dbReference>
<protein>
    <submittedName>
        <fullName evidence="3">30S ribosomal protein S6</fullName>
    </submittedName>
</protein>
<keyword evidence="2" id="KW-1185">Reference proteome</keyword>
<name>A0A1I7X5N3_HETBA</name>
<feature type="region of interest" description="Disordered" evidence="1">
    <location>
        <begin position="42"/>
        <end position="62"/>
    </location>
</feature>
<reference evidence="3" key="1">
    <citation type="submission" date="2016-11" db="UniProtKB">
        <authorList>
            <consortium name="WormBaseParasite"/>
        </authorList>
    </citation>
    <scope>IDENTIFICATION</scope>
</reference>
<evidence type="ECO:0000313" key="3">
    <source>
        <dbReference type="WBParaSite" id="Hba_12775"/>
    </source>
</evidence>
<dbReference type="Proteomes" id="UP000095283">
    <property type="component" value="Unplaced"/>
</dbReference>
<accession>A0A1I7X5N3</accession>